<evidence type="ECO:0000313" key="4">
    <source>
        <dbReference type="Proteomes" id="UP001307705"/>
    </source>
</evidence>
<reference evidence="3 4" key="1">
    <citation type="submission" date="2023-08" db="EMBL/GenBank/DDBJ databases">
        <title>Draft genome sequence of Algoriphagus taiwanensis.</title>
        <authorList>
            <person name="Takatani N."/>
            <person name="Hosokawa M."/>
            <person name="Sawabe T."/>
        </authorList>
    </citation>
    <scope>NUCLEOTIDE SEQUENCE [LARGE SCALE GENOMIC DNA]</scope>
    <source>
        <strain evidence="3 4">JCM 19755</strain>
    </source>
</reference>
<dbReference type="SUPFAM" id="SSF52047">
    <property type="entry name" value="RNI-like"/>
    <property type="match status" value="1"/>
</dbReference>
<feature type="transmembrane region" description="Helical" evidence="1">
    <location>
        <begin position="15"/>
        <end position="35"/>
    </location>
</feature>
<name>A0ABQ6PWB3_9BACT</name>
<feature type="transmembrane region" description="Helical" evidence="1">
    <location>
        <begin position="110"/>
        <end position="127"/>
    </location>
</feature>
<gene>
    <name evidence="3" type="ORF">Ataiwa_05270</name>
</gene>
<evidence type="ECO:0000259" key="2">
    <source>
        <dbReference type="Pfam" id="PF07635"/>
    </source>
</evidence>
<keyword evidence="1" id="KW-1133">Transmembrane helix</keyword>
<evidence type="ECO:0000256" key="1">
    <source>
        <dbReference type="SAM" id="Phobius"/>
    </source>
</evidence>
<dbReference type="EMBL" id="BTPE01000002">
    <property type="protein sequence ID" value="GMQ32255.1"/>
    <property type="molecule type" value="Genomic_DNA"/>
</dbReference>
<keyword evidence="4" id="KW-1185">Reference proteome</keyword>
<organism evidence="3 4">
    <name type="scientific">Algoriphagus taiwanensis</name>
    <dbReference type="NCBI Taxonomy" id="1445656"/>
    <lineage>
        <taxon>Bacteria</taxon>
        <taxon>Pseudomonadati</taxon>
        <taxon>Bacteroidota</taxon>
        <taxon>Cytophagia</taxon>
        <taxon>Cytophagales</taxon>
        <taxon>Cyclobacteriaceae</taxon>
        <taxon>Algoriphagus</taxon>
    </lineage>
</organism>
<dbReference type="Pfam" id="PF07635">
    <property type="entry name" value="PSCyt1"/>
    <property type="match status" value="1"/>
</dbReference>
<evidence type="ECO:0000313" key="3">
    <source>
        <dbReference type="EMBL" id="GMQ32255.1"/>
    </source>
</evidence>
<dbReference type="InterPro" id="IPR011429">
    <property type="entry name" value="Cyt_c_Planctomycete-type"/>
</dbReference>
<feature type="transmembrane region" description="Helical" evidence="1">
    <location>
        <begin position="79"/>
        <end position="98"/>
    </location>
</feature>
<dbReference type="InterPro" id="IPR032675">
    <property type="entry name" value="LRR_dom_sf"/>
</dbReference>
<comment type="caution">
    <text evidence="3">The sequence shown here is derived from an EMBL/GenBank/DDBJ whole genome shotgun (WGS) entry which is preliminary data.</text>
</comment>
<accession>A0ABQ6PWB3</accession>
<proteinExistence type="predicted"/>
<keyword evidence="1" id="KW-0812">Transmembrane</keyword>
<protein>
    <submittedName>
        <fullName evidence="3">Ribonuclease inhibitor</fullName>
    </submittedName>
</protein>
<keyword evidence="1" id="KW-0472">Membrane</keyword>
<feature type="domain" description="Cytochrome C Planctomycete-type" evidence="2">
    <location>
        <begin position="183"/>
        <end position="242"/>
    </location>
</feature>
<dbReference type="Gene3D" id="3.80.10.10">
    <property type="entry name" value="Ribonuclease Inhibitor"/>
    <property type="match status" value="1"/>
</dbReference>
<feature type="transmembrane region" description="Helical" evidence="1">
    <location>
        <begin position="47"/>
        <end position="67"/>
    </location>
</feature>
<dbReference type="RefSeq" id="WP_338227066.1">
    <property type="nucleotide sequence ID" value="NZ_BTPE01000002.1"/>
</dbReference>
<sequence>MLSFILPLLGRLHPLLVHLPIGFLIFGIILVFFPLKDFKNQVPFIRLAFLLGGISAALSSASGFLQYQHEGFGWETVQFHFYFGLATTAFSFWIFFYLKGKESIIPAIKYQAAGLSILLLLTGHLGGNITHGEEYLTEVLPPEIQSFLGREISENQGLVLPEQGWENLAYFEQVIQPILNSNCKSCHNPRNSKGELDLSSWEGVQKGGENGAIFHLVNWKESGLYSRLVLPLEDEDHMPPKEKRQPKKEEIELIRLWLEKGASPTLTLGQAQPELKILDPFFLREEIPFYPEIQPSLASEDSISFAKAKGFYVEPVFFGSAFLKVSCINFPEFTDADLKSLMGIRENIAYLDLSGTQGTEEILPSLAQFPNLTILKFNQMEIDGKNLEILSANSNLKWLYLNGTSIQFEQLDKLLQIPKLEKVFAFDTPLSQGAITKKYPFSLETGGFQLPKIPSDTIVY</sequence>
<dbReference type="Proteomes" id="UP001307705">
    <property type="component" value="Unassembled WGS sequence"/>
</dbReference>